<evidence type="ECO:0000256" key="1">
    <source>
        <dbReference type="ARBA" id="ARBA00008128"/>
    </source>
</evidence>
<proteinExistence type="inferred from homology"/>
<evidence type="ECO:0000256" key="2">
    <source>
        <dbReference type="SAM" id="MobiDB-lite"/>
    </source>
</evidence>
<feature type="domain" description="DUF2382" evidence="3">
    <location>
        <begin position="212"/>
        <end position="322"/>
    </location>
</feature>
<evidence type="ECO:0000313" key="5">
    <source>
        <dbReference type="EMBL" id="SFK74904.1"/>
    </source>
</evidence>
<feature type="compositionally biased region" description="Basic and acidic residues" evidence="2">
    <location>
        <begin position="304"/>
        <end position="342"/>
    </location>
</feature>
<sequence length="356" mass="40471">MRKIETFTNEEEVNGRIEQLKAEGVNEEDITVVSKEELAGSAVGYTGVNFRTSEGSAWDKIVSWFSDEDPQERVMTDLDVNGQEEEEYKTALDRGEILLHVNKTGERGTGVYAEDDALGNDDSTDVVHDNRTVGRDEAMEGQHEQNVMDTHRDDSLGDKEGTYSVDERALNTGGGLGASATDEGYDYDENEIRDNEIRGGDAREDLSEEERLQLREEQLNVDKENVRTGEVNVDKHVEKDHQEFDVPVEREEVSVERRPVEGDVRPGSIDGAEDDSIHIPVNEERVNVEKENVVNEEVVVKKDKVRDTEHVSEDVQREEVDINETDNRDREFRNRNVDGNIDKEDDNFPGNDNYRR</sequence>
<feature type="region of interest" description="Disordered" evidence="2">
    <location>
        <begin position="136"/>
        <end position="207"/>
    </location>
</feature>
<evidence type="ECO:0000313" key="6">
    <source>
        <dbReference type="Proteomes" id="UP000183090"/>
    </source>
</evidence>
<dbReference type="Pfam" id="PF11181">
    <property type="entry name" value="YflT"/>
    <property type="match status" value="1"/>
</dbReference>
<name>A0AA94HF33_9STAP</name>
<dbReference type="EMBL" id="FOTB01000003">
    <property type="protein sequence ID" value="SFK74904.1"/>
    <property type="molecule type" value="Genomic_DNA"/>
</dbReference>
<feature type="region of interest" description="Disordered" evidence="2">
    <location>
        <begin position="304"/>
        <end position="356"/>
    </location>
</feature>
<dbReference type="AlphaFoldDB" id="A0AA94HF33"/>
<organism evidence="5 6">
    <name type="scientific">Salinicoccus halodurans</name>
    <dbReference type="NCBI Taxonomy" id="407035"/>
    <lineage>
        <taxon>Bacteria</taxon>
        <taxon>Bacillati</taxon>
        <taxon>Bacillota</taxon>
        <taxon>Bacilli</taxon>
        <taxon>Bacillales</taxon>
        <taxon>Staphylococcaceae</taxon>
        <taxon>Salinicoccus</taxon>
    </lineage>
</organism>
<dbReference type="Proteomes" id="UP000183090">
    <property type="component" value="Unassembled WGS sequence"/>
</dbReference>
<comment type="caution">
    <text evidence="5">The sequence shown here is derived from an EMBL/GenBank/DDBJ whole genome shotgun (WGS) entry which is preliminary data.</text>
</comment>
<dbReference type="Pfam" id="PF09557">
    <property type="entry name" value="DUF2382"/>
    <property type="match status" value="1"/>
</dbReference>
<dbReference type="PANTHER" id="PTHR38463:SF1">
    <property type="entry name" value="STRESS RESPONSE PROTEIN YSNF"/>
    <property type="match status" value="1"/>
</dbReference>
<feature type="compositionally biased region" description="Basic and acidic residues" evidence="2">
    <location>
        <begin position="223"/>
        <end position="264"/>
    </location>
</feature>
<accession>A0AA94HF33</accession>
<dbReference type="InterPro" id="IPR019060">
    <property type="entry name" value="DUF2382"/>
</dbReference>
<dbReference type="InterPro" id="IPR025889">
    <property type="entry name" value="GSP17M-like_dom"/>
</dbReference>
<dbReference type="NCBIfam" id="TIGR02271">
    <property type="entry name" value="YsnF/AvaK domain"/>
    <property type="match status" value="1"/>
</dbReference>
<protein>
    <submittedName>
        <fullName evidence="5">Conserved domain-containing protein</fullName>
    </submittedName>
</protein>
<reference evidence="5 6" key="1">
    <citation type="submission" date="2016-10" db="EMBL/GenBank/DDBJ databases">
        <authorList>
            <person name="Varghese N."/>
            <person name="Submissions S."/>
        </authorList>
    </citation>
    <scope>NUCLEOTIDE SEQUENCE [LARGE SCALE GENOMIC DNA]</scope>
    <source>
        <strain evidence="5 6">CGMCC 1.6501</strain>
    </source>
</reference>
<feature type="region of interest" description="Disordered" evidence="2">
    <location>
        <begin position="223"/>
        <end position="275"/>
    </location>
</feature>
<comment type="similarity">
    <text evidence="1">Belongs to the UPF0355 family.</text>
</comment>
<evidence type="ECO:0000259" key="4">
    <source>
        <dbReference type="Pfam" id="PF11181"/>
    </source>
</evidence>
<evidence type="ECO:0000259" key="3">
    <source>
        <dbReference type="Pfam" id="PF09557"/>
    </source>
</evidence>
<feature type="compositionally biased region" description="Basic and acidic residues" evidence="2">
    <location>
        <begin position="149"/>
        <end position="169"/>
    </location>
</feature>
<dbReference type="RefSeq" id="WP_052749795.1">
    <property type="nucleotide sequence ID" value="NZ_CP011366.1"/>
</dbReference>
<feature type="domain" description="General stress protein 17M-like" evidence="4">
    <location>
        <begin position="3"/>
        <end position="95"/>
    </location>
</feature>
<dbReference type="InterPro" id="IPR052967">
    <property type="entry name" value="Stress_Response_Assoc"/>
</dbReference>
<gene>
    <name evidence="5" type="ORF">SAMN05216235_1470</name>
</gene>
<dbReference type="PANTHER" id="PTHR38463">
    <property type="entry name" value="STRESS RESPONSE PROTEIN YSNF"/>
    <property type="match status" value="1"/>
</dbReference>
<feature type="compositionally biased region" description="Basic and acidic residues" evidence="2">
    <location>
        <begin position="190"/>
        <end position="207"/>
    </location>
</feature>